<dbReference type="GO" id="GO:0008168">
    <property type="term" value="F:methyltransferase activity"/>
    <property type="evidence" value="ECO:0007669"/>
    <property type="project" value="UniProtKB-KW"/>
</dbReference>
<keyword evidence="5" id="KW-0443">Lipid metabolism</keyword>
<evidence type="ECO:0000313" key="7">
    <source>
        <dbReference type="EMBL" id="RIY03519.1"/>
    </source>
</evidence>
<dbReference type="Pfam" id="PF02353">
    <property type="entry name" value="CMAS"/>
    <property type="match status" value="1"/>
</dbReference>
<dbReference type="InterPro" id="IPR057206">
    <property type="entry name" value="DUF7884"/>
</dbReference>
<keyword evidence="8" id="KW-1185">Reference proteome</keyword>
<dbReference type="InterPro" id="IPR050723">
    <property type="entry name" value="CFA/CMAS"/>
</dbReference>
<gene>
    <name evidence="7" type="ORF">D3218_01815</name>
</gene>
<dbReference type="InterPro" id="IPR003333">
    <property type="entry name" value="CMAS"/>
</dbReference>
<organism evidence="7 8">
    <name type="scientific">Aureimonas flava</name>
    <dbReference type="NCBI Taxonomy" id="2320271"/>
    <lineage>
        <taxon>Bacteria</taxon>
        <taxon>Pseudomonadati</taxon>
        <taxon>Pseudomonadota</taxon>
        <taxon>Alphaproteobacteria</taxon>
        <taxon>Hyphomicrobiales</taxon>
        <taxon>Aurantimonadaceae</taxon>
        <taxon>Aureimonas</taxon>
    </lineage>
</organism>
<keyword evidence="3 7" id="KW-0808">Transferase</keyword>
<keyword evidence="4" id="KW-0949">S-adenosyl-L-methionine</keyword>
<dbReference type="Gene3D" id="3.40.50.150">
    <property type="entry name" value="Vaccinia Virus protein VP39"/>
    <property type="match status" value="1"/>
</dbReference>
<dbReference type="PANTHER" id="PTHR43667">
    <property type="entry name" value="CYCLOPROPANE-FATTY-ACYL-PHOSPHOLIPID SYNTHASE"/>
    <property type="match status" value="1"/>
</dbReference>
<dbReference type="OrthoDB" id="9782855at2"/>
<evidence type="ECO:0000256" key="3">
    <source>
        <dbReference type="ARBA" id="ARBA00022679"/>
    </source>
</evidence>
<dbReference type="Pfam" id="PF25371">
    <property type="entry name" value="DUF7884"/>
    <property type="match status" value="1"/>
</dbReference>
<dbReference type="EMBL" id="QYRN01000001">
    <property type="protein sequence ID" value="RIY03519.1"/>
    <property type="molecule type" value="Genomic_DNA"/>
</dbReference>
<dbReference type="GO" id="GO:0032259">
    <property type="term" value="P:methylation"/>
    <property type="evidence" value="ECO:0007669"/>
    <property type="project" value="UniProtKB-KW"/>
</dbReference>
<feature type="domain" description="DUF7884" evidence="6">
    <location>
        <begin position="18"/>
        <end position="88"/>
    </location>
</feature>
<dbReference type="CDD" id="cd02440">
    <property type="entry name" value="AdoMet_MTases"/>
    <property type="match status" value="1"/>
</dbReference>
<dbReference type="PANTHER" id="PTHR43667:SF1">
    <property type="entry name" value="CYCLOPROPANE-FATTY-ACYL-PHOSPHOLIPID SYNTHASE"/>
    <property type="match status" value="1"/>
</dbReference>
<comment type="caution">
    <text evidence="7">The sequence shown here is derived from an EMBL/GenBank/DDBJ whole genome shotgun (WGS) entry which is preliminary data.</text>
</comment>
<evidence type="ECO:0000256" key="1">
    <source>
        <dbReference type="ARBA" id="ARBA00010815"/>
    </source>
</evidence>
<comment type="similarity">
    <text evidence="1">Belongs to the CFA/CMAS family.</text>
</comment>
<dbReference type="SUPFAM" id="SSF53335">
    <property type="entry name" value="S-adenosyl-L-methionine-dependent methyltransferases"/>
    <property type="match status" value="1"/>
</dbReference>
<dbReference type="InterPro" id="IPR029063">
    <property type="entry name" value="SAM-dependent_MTases_sf"/>
</dbReference>
<protein>
    <submittedName>
        <fullName evidence="7">Class I SAM-dependent methyltransferase</fullName>
    </submittedName>
</protein>
<dbReference type="AlphaFoldDB" id="A0A3A1WXS1"/>
<keyword evidence="2 7" id="KW-0489">Methyltransferase</keyword>
<reference evidence="8" key="1">
    <citation type="submission" date="2018-09" db="EMBL/GenBank/DDBJ databases">
        <authorList>
            <person name="Tuo L."/>
        </authorList>
    </citation>
    <scope>NUCLEOTIDE SEQUENCE [LARGE SCALE GENOMIC DNA]</scope>
    <source>
        <strain evidence="8">M2BS4Y-1</strain>
    </source>
</reference>
<dbReference type="Proteomes" id="UP000265750">
    <property type="component" value="Unassembled WGS sequence"/>
</dbReference>
<accession>A0A3A1WXS1</accession>
<evidence type="ECO:0000256" key="4">
    <source>
        <dbReference type="ARBA" id="ARBA00022691"/>
    </source>
</evidence>
<dbReference type="GO" id="GO:0008610">
    <property type="term" value="P:lipid biosynthetic process"/>
    <property type="evidence" value="ECO:0007669"/>
    <property type="project" value="InterPro"/>
</dbReference>
<evidence type="ECO:0000256" key="2">
    <source>
        <dbReference type="ARBA" id="ARBA00022603"/>
    </source>
</evidence>
<name>A0A3A1WXS1_9HYPH</name>
<evidence type="ECO:0000259" key="6">
    <source>
        <dbReference type="Pfam" id="PF25371"/>
    </source>
</evidence>
<evidence type="ECO:0000313" key="8">
    <source>
        <dbReference type="Proteomes" id="UP000265750"/>
    </source>
</evidence>
<sequence length="424" mass="48097">MYPLLAFYCRRLFRRGRLEVRTADGTVHRFGDGGQPAVAVRLASHQAERAIAHDPALALGECYMNGELELAEGSIMDLVRLACENAGVHATSELWMRLIVRARGLVRRFRQNNVPTRSRRNVQHHYDLSRELYALFLDPDLQYSCAYFEHPQQSLAEAQLAKKRHIAAKLNLDREGLDVLDIGSGWGGLGLYLARTAGARVTGVTLSDEQLALSRERVEADGLASRVNFRLQDYRHITETFDRIVSVGMFEHVGREFYAAFFGRAAELLRPEGVMLLHTIGRSTEPADTNAFIQRHIFPGGYTPSLSEMLPAIERAGLIVTDVEVLRLHYAETCRLWREAFIARREAALSLHDERFCRMWEFYLAIAEAGFRWQGLVVFQIQLARRTEALPITRDYMAQNEARLRDREAATDDGRLRPALEAAG</sequence>
<dbReference type="RefSeq" id="WP_119538177.1">
    <property type="nucleotide sequence ID" value="NZ_QYRN01000001.1"/>
</dbReference>
<proteinExistence type="inferred from homology"/>
<dbReference type="PIRSF" id="PIRSF003085">
    <property type="entry name" value="CMAS"/>
    <property type="match status" value="1"/>
</dbReference>
<evidence type="ECO:0000256" key="5">
    <source>
        <dbReference type="ARBA" id="ARBA00023098"/>
    </source>
</evidence>